<dbReference type="EMBL" id="SNRW01000503">
    <property type="protein sequence ID" value="KAA6400766.1"/>
    <property type="molecule type" value="Genomic_DNA"/>
</dbReference>
<dbReference type="AlphaFoldDB" id="A0A5J4X205"/>
<sequence length="202" mass="22593">MIFQAITQIWSSHLFQRLAAKQYGPINKTGNCSRLCDEKEYLPPSPPPVVNYEGPVNTTICTSGTTTGISSQSSKDPLLLLLNDIPLSQGLDINRYIAISDDFLNEQGSQVYLDRQSNDIQVRFHGELKAVFNQRAHFDQKSGKHLNAGYWGFDPPEDVNLQIECIIAEAVIAKINQLQDVVNKQMSMQQVIQTNDNTPTVN</sequence>
<name>A0A5J4X205_9EUKA</name>
<evidence type="ECO:0000313" key="2">
    <source>
        <dbReference type="Proteomes" id="UP000324800"/>
    </source>
</evidence>
<reference evidence="1 2" key="1">
    <citation type="submission" date="2019-03" db="EMBL/GenBank/DDBJ databases">
        <title>Single cell metagenomics reveals metabolic interactions within the superorganism composed of flagellate Streblomastix strix and complex community of Bacteroidetes bacteria on its surface.</title>
        <authorList>
            <person name="Treitli S.C."/>
            <person name="Kolisko M."/>
            <person name="Husnik F."/>
            <person name="Keeling P."/>
            <person name="Hampl V."/>
        </authorList>
    </citation>
    <scope>NUCLEOTIDE SEQUENCE [LARGE SCALE GENOMIC DNA]</scope>
    <source>
        <strain evidence="1">ST1C</strain>
    </source>
</reference>
<accession>A0A5J4X205</accession>
<comment type="caution">
    <text evidence="1">The sequence shown here is derived from an EMBL/GenBank/DDBJ whole genome shotgun (WGS) entry which is preliminary data.</text>
</comment>
<evidence type="ECO:0000313" key="1">
    <source>
        <dbReference type="EMBL" id="KAA6400766.1"/>
    </source>
</evidence>
<dbReference type="Proteomes" id="UP000324800">
    <property type="component" value="Unassembled WGS sequence"/>
</dbReference>
<protein>
    <submittedName>
        <fullName evidence="1">Uncharacterized protein</fullName>
    </submittedName>
</protein>
<proteinExistence type="predicted"/>
<organism evidence="1 2">
    <name type="scientific">Streblomastix strix</name>
    <dbReference type="NCBI Taxonomy" id="222440"/>
    <lineage>
        <taxon>Eukaryota</taxon>
        <taxon>Metamonada</taxon>
        <taxon>Preaxostyla</taxon>
        <taxon>Oxymonadida</taxon>
        <taxon>Streblomastigidae</taxon>
        <taxon>Streblomastix</taxon>
    </lineage>
</organism>
<gene>
    <name evidence="1" type="ORF">EZS28_003706</name>
</gene>